<protein>
    <submittedName>
        <fullName evidence="1">Uncharacterized protein</fullName>
    </submittedName>
</protein>
<reference evidence="1" key="2">
    <citation type="submission" date="2023-06" db="EMBL/GenBank/DDBJ databases">
        <authorList>
            <consortium name="Lawrence Berkeley National Laboratory"/>
            <person name="Haridas S."/>
            <person name="Hensen N."/>
            <person name="Bonometti L."/>
            <person name="Westerberg I."/>
            <person name="Brannstrom I.O."/>
            <person name="Guillou S."/>
            <person name="Cros-Aarteil S."/>
            <person name="Calhoun S."/>
            <person name="Kuo A."/>
            <person name="Mondo S."/>
            <person name="Pangilinan J."/>
            <person name="Riley R."/>
            <person name="Labutti K."/>
            <person name="Andreopoulos B."/>
            <person name="Lipzen A."/>
            <person name="Chen C."/>
            <person name="Yanf M."/>
            <person name="Daum C."/>
            <person name="Ng V."/>
            <person name="Clum A."/>
            <person name="Steindorff A."/>
            <person name="Ohm R."/>
            <person name="Martin F."/>
            <person name="Silar P."/>
            <person name="Natvig D."/>
            <person name="Lalanne C."/>
            <person name="Gautier V."/>
            <person name="Ament-Velasquez S.L."/>
            <person name="Kruys A."/>
            <person name="Hutchinson M.I."/>
            <person name="Powell A.J."/>
            <person name="Barry K."/>
            <person name="Miller A.N."/>
            <person name="Grigoriev I.V."/>
            <person name="Debuchy R."/>
            <person name="Gladieux P."/>
            <person name="Thoren M.H."/>
            <person name="Johannesson H."/>
        </authorList>
    </citation>
    <scope>NUCLEOTIDE SEQUENCE</scope>
    <source>
        <strain evidence="1">CBS 955.72</strain>
    </source>
</reference>
<comment type="caution">
    <text evidence="1">The sequence shown here is derived from an EMBL/GenBank/DDBJ whole genome shotgun (WGS) entry which is preliminary data.</text>
</comment>
<reference evidence="1" key="1">
    <citation type="journal article" date="2023" name="Mol. Phylogenet. Evol.">
        <title>Genome-scale phylogeny and comparative genomics of the fungal order Sordariales.</title>
        <authorList>
            <person name="Hensen N."/>
            <person name="Bonometti L."/>
            <person name="Westerberg I."/>
            <person name="Brannstrom I.O."/>
            <person name="Guillou S."/>
            <person name="Cros-Aarteil S."/>
            <person name="Calhoun S."/>
            <person name="Haridas S."/>
            <person name="Kuo A."/>
            <person name="Mondo S."/>
            <person name="Pangilinan J."/>
            <person name="Riley R."/>
            <person name="LaButti K."/>
            <person name="Andreopoulos B."/>
            <person name="Lipzen A."/>
            <person name="Chen C."/>
            <person name="Yan M."/>
            <person name="Daum C."/>
            <person name="Ng V."/>
            <person name="Clum A."/>
            <person name="Steindorff A."/>
            <person name="Ohm R.A."/>
            <person name="Martin F."/>
            <person name="Silar P."/>
            <person name="Natvig D.O."/>
            <person name="Lalanne C."/>
            <person name="Gautier V."/>
            <person name="Ament-Velasquez S.L."/>
            <person name="Kruys A."/>
            <person name="Hutchinson M.I."/>
            <person name="Powell A.J."/>
            <person name="Barry K."/>
            <person name="Miller A.N."/>
            <person name="Grigoriev I.V."/>
            <person name="Debuchy R."/>
            <person name="Gladieux P."/>
            <person name="Hiltunen Thoren M."/>
            <person name="Johannesson H."/>
        </authorList>
    </citation>
    <scope>NUCLEOTIDE SEQUENCE</scope>
    <source>
        <strain evidence="1">CBS 955.72</strain>
    </source>
</reference>
<sequence>MLLRGLAVNLDFSFSLMPDSPLHPDVLFVPTGEGIRTLMLPGVRCPTCAANGSEVWVIPGRACGYCRTPAPSESLEQDEDTQQ</sequence>
<dbReference type="AlphaFoldDB" id="A0AAJ0MD38"/>
<dbReference type="EMBL" id="JAUIQD010000005">
    <property type="protein sequence ID" value="KAK3350257.1"/>
    <property type="molecule type" value="Genomic_DNA"/>
</dbReference>
<accession>A0AAJ0MD38</accession>
<dbReference type="Proteomes" id="UP001275084">
    <property type="component" value="Unassembled WGS sequence"/>
</dbReference>
<evidence type="ECO:0000313" key="1">
    <source>
        <dbReference type="EMBL" id="KAK3350257.1"/>
    </source>
</evidence>
<keyword evidence="2" id="KW-1185">Reference proteome</keyword>
<organism evidence="1 2">
    <name type="scientific">Lasiosphaeria hispida</name>
    <dbReference type="NCBI Taxonomy" id="260671"/>
    <lineage>
        <taxon>Eukaryota</taxon>
        <taxon>Fungi</taxon>
        <taxon>Dikarya</taxon>
        <taxon>Ascomycota</taxon>
        <taxon>Pezizomycotina</taxon>
        <taxon>Sordariomycetes</taxon>
        <taxon>Sordariomycetidae</taxon>
        <taxon>Sordariales</taxon>
        <taxon>Lasiosphaeriaceae</taxon>
        <taxon>Lasiosphaeria</taxon>
    </lineage>
</organism>
<proteinExistence type="predicted"/>
<gene>
    <name evidence="1" type="ORF">B0T25DRAFT_262978</name>
</gene>
<name>A0AAJ0MD38_9PEZI</name>
<evidence type="ECO:0000313" key="2">
    <source>
        <dbReference type="Proteomes" id="UP001275084"/>
    </source>
</evidence>